<evidence type="ECO:0000313" key="1">
    <source>
        <dbReference type="EMBL" id="HER42955.1"/>
    </source>
</evidence>
<accession>A0A7V2ATH2</accession>
<dbReference type="EMBL" id="DSEC01000050">
    <property type="protein sequence ID" value="HER42955.1"/>
    <property type="molecule type" value="Genomic_DNA"/>
</dbReference>
<dbReference type="Proteomes" id="UP000886069">
    <property type="component" value="Unassembled WGS sequence"/>
</dbReference>
<organism evidence="1">
    <name type="scientific">Eiseniibacteriota bacterium</name>
    <dbReference type="NCBI Taxonomy" id="2212470"/>
    <lineage>
        <taxon>Bacteria</taxon>
        <taxon>Candidatus Eiseniibacteriota</taxon>
    </lineage>
</organism>
<name>A0A7V2ATH2_UNCEI</name>
<dbReference type="AlphaFoldDB" id="A0A7V2ATH2"/>
<gene>
    <name evidence="1" type="ORF">ENO08_00660</name>
</gene>
<proteinExistence type="predicted"/>
<reference evidence="1" key="1">
    <citation type="journal article" date="2020" name="mSystems">
        <title>Genome- and Community-Level Interaction Insights into Carbon Utilization and Element Cycling Functions of Hydrothermarchaeota in Hydrothermal Sediment.</title>
        <authorList>
            <person name="Zhou Z."/>
            <person name="Liu Y."/>
            <person name="Xu W."/>
            <person name="Pan J."/>
            <person name="Luo Z.H."/>
            <person name="Li M."/>
        </authorList>
    </citation>
    <scope>NUCLEOTIDE SEQUENCE [LARGE SCALE GENOMIC DNA]</scope>
    <source>
        <strain evidence="1">SpSt-1233</strain>
    </source>
</reference>
<protein>
    <submittedName>
        <fullName evidence="1">Uncharacterized protein</fullName>
    </submittedName>
</protein>
<sequence>MRVWSLNGDDGGFREDLRVLGASVDAYDGGVYEIEAPLDLLPGIAGLWWVEMIRPRPAGDS</sequence>
<comment type="caution">
    <text evidence="1">The sequence shown here is derived from an EMBL/GenBank/DDBJ whole genome shotgun (WGS) entry which is preliminary data.</text>
</comment>